<dbReference type="FunFam" id="2.40.110.10:FF:000002">
    <property type="entry name" value="Acyl-CoA dehydrogenase fadE12"/>
    <property type="match status" value="1"/>
</dbReference>
<dbReference type="EMBL" id="WUYX01000064">
    <property type="protein sequence ID" value="MXV63837.1"/>
    <property type="molecule type" value="Genomic_DNA"/>
</dbReference>
<reference evidence="10 11" key="1">
    <citation type="submission" date="2020-01" db="EMBL/GenBank/DDBJ databases">
        <title>Natronorubrum sp. JWXQ-INN 674 isolated from Inner Mongolia Autonomous Region of China.</title>
        <authorList>
            <person name="Xue Q."/>
        </authorList>
    </citation>
    <scope>NUCLEOTIDE SEQUENCE [LARGE SCALE GENOMIC DNA]</scope>
    <source>
        <strain evidence="10 11">JWXQ-INN-674</strain>
    </source>
</reference>
<dbReference type="InterPro" id="IPR037069">
    <property type="entry name" value="AcylCoA_DH/ox_N_sf"/>
</dbReference>
<dbReference type="SUPFAM" id="SSF47203">
    <property type="entry name" value="Acyl-CoA dehydrogenase C-terminal domain-like"/>
    <property type="match status" value="1"/>
</dbReference>
<evidence type="ECO:0000313" key="10">
    <source>
        <dbReference type="EMBL" id="MXV63837.1"/>
    </source>
</evidence>
<dbReference type="PIRSF" id="PIRSF016578">
    <property type="entry name" value="HsaA"/>
    <property type="match status" value="1"/>
</dbReference>
<keyword evidence="11" id="KW-1185">Reference proteome</keyword>
<dbReference type="InterPro" id="IPR036250">
    <property type="entry name" value="AcylCo_DH-like_C"/>
</dbReference>
<evidence type="ECO:0000259" key="7">
    <source>
        <dbReference type="Pfam" id="PF00441"/>
    </source>
</evidence>
<dbReference type="InterPro" id="IPR009100">
    <property type="entry name" value="AcylCoA_DH/oxidase_NM_dom_sf"/>
</dbReference>
<dbReference type="Pfam" id="PF00441">
    <property type="entry name" value="Acyl-CoA_dh_1"/>
    <property type="match status" value="1"/>
</dbReference>
<comment type="similarity">
    <text evidence="2 6">Belongs to the acyl-CoA dehydrogenase family.</text>
</comment>
<dbReference type="GO" id="GO:0003995">
    <property type="term" value="F:acyl-CoA dehydrogenase activity"/>
    <property type="evidence" value="ECO:0007669"/>
    <property type="project" value="InterPro"/>
</dbReference>
<dbReference type="AlphaFoldDB" id="A0A6B0VS01"/>
<organism evidence="10 11">
    <name type="scientific">Natronorubrum halalkaliphilum</name>
    <dbReference type="NCBI Taxonomy" id="2691917"/>
    <lineage>
        <taxon>Archaea</taxon>
        <taxon>Methanobacteriati</taxon>
        <taxon>Methanobacteriota</taxon>
        <taxon>Stenosarchaea group</taxon>
        <taxon>Halobacteria</taxon>
        <taxon>Halobacteriales</taxon>
        <taxon>Natrialbaceae</taxon>
        <taxon>Natronorubrum</taxon>
    </lineage>
</organism>
<dbReference type="Gene3D" id="1.20.140.10">
    <property type="entry name" value="Butyryl-CoA Dehydrogenase, subunit A, domain 3"/>
    <property type="match status" value="1"/>
</dbReference>
<evidence type="ECO:0000256" key="2">
    <source>
        <dbReference type="ARBA" id="ARBA00009347"/>
    </source>
</evidence>
<dbReference type="PROSITE" id="PS00073">
    <property type="entry name" value="ACYL_COA_DH_2"/>
    <property type="match status" value="1"/>
</dbReference>
<keyword evidence="3 6" id="KW-0285">Flavoprotein</keyword>
<feature type="domain" description="Acyl-CoA oxidase/dehydrogenase middle" evidence="8">
    <location>
        <begin position="130"/>
        <end position="231"/>
    </location>
</feature>
<protein>
    <submittedName>
        <fullName evidence="10">Acyl-CoA dehydrogenase</fullName>
    </submittedName>
</protein>
<evidence type="ECO:0000256" key="1">
    <source>
        <dbReference type="ARBA" id="ARBA00001974"/>
    </source>
</evidence>
<keyword evidence="4 6" id="KW-0274">FAD</keyword>
<dbReference type="PANTHER" id="PTHR43884:SF12">
    <property type="entry name" value="ISOVALERYL-COA DEHYDROGENASE, MITOCHONDRIAL-RELATED"/>
    <property type="match status" value="1"/>
</dbReference>
<keyword evidence="5 6" id="KW-0560">Oxidoreductase</keyword>
<dbReference type="Pfam" id="PF02771">
    <property type="entry name" value="Acyl-CoA_dh_N"/>
    <property type="match status" value="1"/>
</dbReference>
<evidence type="ECO:0000256" key="3">
    <source>
        <dbReference type="ARBA" id="ARBA00022630"/>
    </source>
</evidence>
<comment type="caution">
    <text evidence="10">The sequence shown here is derived from an EMBL/GenBank/DDBJ whole genome shotgun (WGS) entry which is preliminary data.</text>
</comment>
<comment type="cofactor">
    <cofactor evidence="1 6">
        <name>FAD</name>
        <dbReference type="ChEBI" id="CHEBI:57692"/>
    </cofactor>
</comment>
<name>A0A6B0VS01_9EURY</name>
<feature type="domain" description="Acyl-CoA dehydrogenase/oxidase C-terminal" evidence="7">
    <location>
        <begin position="244"/>
        <end position="394"/>
    </location>
</feature>
<dbReference type="InterPro" id="IPR046373">
    <property type="entry name" value="Acyl-CoA_Oxase/DH_mid-dom_sf"/>
</dbReference>
<accession>A0A6B0VS01</accession>
<dbReference type="SUPFAM" id="SSF56645">
    <property type="entry name" value="Acyl-CoA dehydrogenase NM domain-like"/>
    <property type="match status" value="1"/>
</dbReference>
<evidence type="ECO:0000256" key="5">
    <source>
        <dbReference type="ARBA" id="ARBA00023002"/>
    </source>
</evidence>
<dbReference type="PANTHER" id="PTHR43884">
    <property type="entry name" value="ACYL-COA DEHYDROGENASE"/>
    <property type="match status" value="1"/>
</dbReference>
<dbReference type="RefSeq" id="WP_160066651.1">
    <property type="nucleotide sequence ID" value="NZ_WUYX01000064.1"/>
</dbReference>
<dbReference type="Gene3D" id="1.10.540.10">
    <property type="entry name" value="Acyl-CoA dehydrogenase/oxidase, N-terminal domain"/>
    <property type="match status" value="1"/>
</dbReference>
<dbReference type="OrthoDB" id="275197at2157"/>
<evidence type="ECO:0000259" key="8">
    <source>
        <dbReference type="Pfam" id="PF02770"/>
    </source>
</evidence>
<dbReference type="GO" id="GO:0050660">
    <property type="term" value="F:flavin adenine dinucleotide binding"/>
    <property type="evidence" value="ECO:0007669"/>
    <property type="project" value="InterPro"/>
</dbReference>
<evidence type="ECO:0000256" key="6">
    <source>
        <dbReference type="RuleBase" id="RU362125"/>
    </source>
</evidence>
<dbReference type="InterPro" id="IPR006091">
    <property type="entry name" value="Acyl-CoA_Oxase/DH_mid-dom"/>
</dbReference>
<dbReference type="Gene3D" id="2.40.110.10">
    <property type="entry name" value="Butyryl-CoA Dehydrogenase, subunit A, domain 2"/>
    <property type="match status" value="1"/>
</dbReference>
<dbReference type="InterPro" id="IPR006089">
    <property type="entry name" value="Acyl-CoA_DH_CS"/>
</dbReference>
<proteinExistence type="inferred from homology"/>
<evidence type="ECO:0000259" key="9">
    <source>
        <dbReference type="Pfam" id="PF02771"/>
    </source>
</evidence>
<dbReference type="Pfam" id="PF02770">
    <property type="entry name" value="Acyl-CoA_dh_M"/>
    <property type="match status" value="1"/>
</dbReference>
<dbReference type="InterPro" id="IPR013786">
    <property type="entry name" value="AcylCoA_DH/ox_N"/>
</dbReference>
<sequence>MARLLSDAVSLTESQRLVRSSVRDVCSDFDREYWRRRAAEGEYPHEFVDALADHGWMGILVPEEYGGAGMGTQETVVMMEEIAANGGGFSAAQAIHGGVYNTVPIVEYASEELKDELLPRVADGETSIQAFGLTEPNAGSNATAIETRAEHDGDEYVINGQKVWTSRVDVSDYIVLVARTTPLEDVEKRTRGISMFLVDLAAAHEQGALEMEAIPKSASEFVHSFELWFDDLRVPAANLIGVEGEGFSQVLDGLNEERLVIAAECLGLGRLALDRAVEYANDRHVFDRSIGSNQAIQHPLAEAYARLQAAKQLTYNAAARAASDEEVDLGAYANAAKFLAADAAYEAADAAVQTHGGFGVATEYDVERYFREARLTRLVPITQELALNYLGENVLGLPRSY</sequence>
<evidence type="ECO:0000256" key="4">
    <source>
        <dbReference type="ARBA" id="ARBA00022827"/>
    </source>
</evidence>
<evidence type="ECO:0000313" key="11">
    <source>
        <dbReference type="Proteomes" id="UP000434101"/>
    </source>
</evidence>
<dbReference type="FunFam" id="1.20.140.10:FF:000012">
    <property type="entry name" value="Acyl-CoA dehydrogenase fadE12"/>
    <property type="match status" value="1"/>
</dbReference>
<dbReference type="Proteomes" id="UP000434101">
    <property type="component" value="Unassembled WGS sequence"/>
</dbReference>
<feature type="domain" description="Acyl-CoA dehydrogenase/oxidase N-terminal" evidence="9">
    <location>
        <begin position="12"/>
        <end position="125"/>
    </location>
</feature>
<dbReference type="InterPro" id="IPR009075">
    <property type="entry name" value="AcylCo_DH/oxidase_C"/>
</dbReference>
<gene>
    <name evidence="10" type="ORF">GS429_17565</name>
</gene>